<reference evidence="4 5" key="1">
    <citation type="submission" date="2021-09" db="EMBL/GenBank/DDBJ databases">
        <title>Genomic insights and catalytic innovation underlie evolution of tropane alkaloids biosynthesis.</title>
        <authorList>
            <person name="Wang Y.-J."/>
            <person name="Tian T."/>
            <person name="Huang J.-P."/>
            <person name="Huang S.-X."/>
        </authorList>
    </citation>
    <scope>NUCLEOTIDE SEQUENCE [LARGE SCALE GENOMIC DNA]</scope>
    <source>
        <strain evidence="4">KIB-2018</strain>
        <tissue evidence="4">Leaf</tissue>
    </source>
</reference>
<proteinExistence type="inferred from homology"/>
<feature type="repeat" description="PPR" evidence="3">
    <location>
        <begin position="501"/>
        <end position="535"/>
    </location>
</feature>
<feature type="repeat" description="PPR" evidence="3">
    <location>
        <begin position="466"/>
        <end position="500"/>
    </location>
</feature>
<dbReference type="AlphaFoldDB" id="A0AAV8TEW0"/>
<evidence type="ECO:0000256" key="2">
    <source>
        <dbReference type="ARBA" id="ARBA00022737"/>
    </source>
</evidence>
<evidence type="ECO:0000313" key="5">
    <source>
        <dbReference type="Proteomes" id="UP001159364"/>
    </source>
</evidence>
<organism evidence="4 5">
    <name type="scientific">Erythroxylum novogranatense</name>
    <dbReference type="NCBI Taxonomy" id="1862640"/>
    <lineage>
        <taxon>Eukaryota</taxon>
        <taxon>Viridiplantae</taxon>
        <taxon>Streptophyta</taxon>
        <taxon>Embryophyta</taxon>
        <taxon>Tracheophyta</taxon>
        <taxon>Spermatophyta</taxon>
        <taxon>Magnoliopsida</taxon>
        <taxon>eudicotyledons</taxon>
        <taxon>Gunneridae</taxon>
        <taxon>Pentapetalae</taxon>
        <taxon>rosids</taxon>
        <taxon>fabids</taxon>
        <taxon>Malpighiales</taxon>
        <taxon>Erythroxylaceae</taxon>
        <taxon>Erythroxylum</taxon>
    </lineage>
</organism>
<feature type="repeat" description="PPR" evidence="3">
    <location>
        <begin position="277"/>
        <end position="311"/>
    </location>
</feature>
<accession>A0AAV8TEW0</accession>
<evidence type="ECO:0000256" key="1">
    <source>
        <dbReference type="ARBA" id="ARBA00007626"/>
    </source>
</evidence>
<feature type="repeat" description="PPR" evidence="3">
    <location>
        <begin position="606"/>
        <end position="640"/>
    </location>
</feature>
<dbReference type="Pfam" id="PF13041">
    <property type="entry name" value="PPR_2"/>
    <property type="match status" value="4"/>
</dbReference>
<dbReference type="PANTHER" id="PTHR47447">
    <property type="entry name" value="OS03G0856100 PROTEIN"/>
    <property type="match status" value="1"/>
</dbReference>
<feature type="repeat" description="PPR" evidence="3">
    <location>
        <begin position="173"/>
        <end position="207"/>
    </location>
</feature>
<dbReference type="Proteomes" id="UP001159364">
    <property type="component" value="Linkage Group LG05"/>
</dbReference>
<dbReference type="Pfam" id="PF01535">
    <property type="entry name" value="PPR"/>
    <property type="match status" value="7"/>
</dbReference>
<comment type="caution">
    <text evidence="4">The sequence shown here is derived from an EMBL/GenBank/DDBJ whole genome shotgun (WGS) entry which is preliminary data.</text>
</comment>
<keyword evidence="2" id="KW-0677">Repeat</keyword>
<feature type="repeat" description="PPR" evidence="3">
    <location>
        <begin position="676"/>
        <end position="710"/>
    </location>
</feature>
<evidence type="ECO:0000313" key="4">
    <source>
        <dbReference type="EMBL" id="KAJ8765355.1"/>
    </source>
</evidence>
<protein>
    <recommendedName>
        <fullName evidence="6">Pentatricopeptide repeat-containing protein</fullName>
    </recommendedName>
</protein>
<dbReference type="PANTHER" id="PTHR47447:SF22">
    <property type="entry name" value="TETRATRICOPEPTIDE-LIKE HELICAL DOMAIN SUPERFAMILY"/>
    <property type="match status" value="1"/>
</dbReference>
<comment type="similarity">
    <text evidence="1">Belongs to the PPR family. P subfamily.</text>
</comment>
<dbReference type="EMBL" id="JAIWQS010000005">
    <property type="protein sequence ID" value="KAJ8765355.1"/>
    <property type="molecule type" value="Genomic_DNA"/>
</dbReference>
<feature type="repeat" description="PPR" evidence="3">
    <location>
        <begin position="641"/>
        <end position="675"/>
    </location>
</feature>
<dbReference type="PROSITE" id="PS51375">
    <property type="entry name" value="PPR"/>
    <property type="match status" value="11"/>
</dbReference>
<feature type="repeat" description="PPR" evidence="3">
    <location>
        <begin position="312"/>
        <end position="346"/>
    </location>
</feature>
<dbReference type="SUPFAM" id="SSF81901">
    <property type="entry name" value="HCP-like"/>
    <property type="match status" value="2"/>
</dbReference>
<feature type="repeat" description="PPR" evidence="3">
    <location>
        <begin position="711"/>
        <end position="745"/>
    </location>
</feature>
<dbReference type="Pfam" id="PF12854">
    <property type="entry name" value="PPR_1"/>
    <property type="match status" value="1"/>
</dbReference>
<dbReference type="Gene3D" id="1.25.40.10">
    <property type="entry name" value="Tetratricopeptide repeat domain"/>
    <property type="match status" value="7"/>
</dbReference>
<feature type="repeat" description="PPR" evidence="3">
    <location>
        <begin position="431"/>
        <end position="465"/>
    </location>
</feature>
<dbReference type="InterPro" id="IPR002885">
    <property type="entry name" value="PPR_rpt"/>
</dbReference>
<dbReference type="InterPro" id="IPR011990">
    <property type="entry name" value="TPR-like_helical_dom_sf"/>
</dbReference>
<evidence type="ECO:0008006" key="6">
    <source>
        <dbReference type="Google" id="ProtNLM"/>
    </source>
</evidence>
<gene>
    <name evidence="4" type="ORF">K2173_012052</name>
</gene>
<name>A0AAV8TEW0_9ROSI</name>
<sequence>MTLFIMASSKVRKILHGIHSHDPLTLFTRNLIVLPPDKADIASDLVTIFTRQPFCLNNPDLKNIAPFLDTKVVETALNGFKSWRLAHMFFVWTSNQDGYKHNIYTYNAMASILSRAQQIALLRSLYLEVLSSHCPMSPGTLGFLIRCLGSAGLVDEANKLFDQVKMTGLCVPNEYTYNCLLEAISKSNSIELIENTLKEMTDNGWSSDKYTLTPVLQAYCNMGKFDRALEAFNEMYQRGWLDAYVFSILVLSLTKWHEVDKAFELIDKMEDLGVQLNEKTFCSLIHGLVKECRVDKALEMFEKMKKSGFAPDIALYDVLIGGLCRNKELKKALHLYSEMKQLHIQPDVGIIFKLASSFSEAQELVQFIGEVHEQVDSETLVLLQNLVFESLTRSGSVKKAHYLLCAVMGGSCEDDADIGGLFKVKKMIPPNDATFSVVIDGLLKAGDLNAALKLFQDMAQNGYKRDILLFNNMIDALCNSDRLSESCELLREMESSGFKPTHFTFNCIYGCLCRKTDVLGALDMVRKMHSLGHQPWIKHSTTLVKELCKYGKAIDACDFLIEMVEVGFPPHVVPYSACLDGLIKIQEVDRALKLFQGVCVHGRHPDLVAYNILIKGLSKAGRIAEAESLLNEMITKGLVPSVVTYNLLIDGYCKLGRVNEAMLYRSKMLERGIKPNVITFSTLVDGLCNADRPDDATLLWNEMEGNGCTPNAVTFMAFVHGLCKCSKPEAALVYLNEMEDRELKPDSYVYVAIIDAFLADSNHIMALEILERMVLKGYFQELHSKDLVTVNDAIKKLLEDDRTSSRVQNLISS</sequence>
<keyword evidence="5" id="KW-1185">Reference proteome</keyword>
<dbReference type="NCBIfam" id="TIGR00756">
    <property type="entry name" value="PPR"/>
    <property type="match status" value="11"/>
</dbReference>
<evidence type="ECO:0000256" key="3">
    <source>
        <dbReference type="PROSITE-ProRule" id="PRU00708"/>
    </source>
</evidence>
<feature type="repeat" description="PPR" evidence="3">
    <location>
        <begin position="208"/>
        <end position="242"/>
    </location>
</feature>